<evidence type="ECO:0000313" key="9">
    <source>
        <dbReference type="Proteomes" id="UP001528920"/>
    </source>
</evidence>
<dbReference type="SUPFAM" id="SSF52833">
    <property type="entry name" value="Thioredoxin-like"/>
    <property type="match status" value="1"/>
</dbReference>
<dbReference type="EMBL" id="JAKJSC010000005">
    <property type="protein sequence ID" value="MDE5419779.1"/>
    <property type="molecule type" value="Genomic_DNA"/>
</dbReference>
<dbReference type="Gene3D" id="3.40.30.10">
    <property type="entry name" value="Glutaredoxin"/>
    <property type="match status" value="1"/>
</dbReference>
<dbReference type="InterPro" id="IPR050553">
    <property type="entry name" value="Thioredoxin_ResA/DsbE_sf"/>
</dbReference>
<dbReference type="RefSeq" id="WP_275111108.1">
    <property type="nucleotide sequence ID" value="NZ_JAKJSC010000005.1"/>
</dbReference>
<evidence type="ECO:0000256" key="3">
    <source>
        <dbReference type="ARBA" id="ARBA00023157"/>
    </source>
</evidence>
<dbReference type="PROSITE" id="PS51352">
    <property type="entry name" value="THIOREDOXIN_2"/>
    <property type="match status" value="1"/>
</dbReference>
<evidence type="ECO:0000256" key="1">
    <source>
        <dbReference type="ARBA" id="ARBA00004196"/>
    </source>
</evidence>
<feature type="domain" description="Thioredoxin" evidence="7">
    <location>
        <begin position="316"/>
        <end position="455"/>
    </location>
</feature>
<comment type="subcellular location">
    <subcellularLocation>
        <location evidence="1">Cell envelope</location>
    </subcellularLocation>
</comment>
<evidence type="ECO:0000256" key="4">
    <source>
        <dbReference type="ARBA" id="ARBA00023284"/>
    </source>
</evidence>
<evidence type="ECO:0000313" key="8">
    <source>
        <dbReference type="EMBL" id="MDE5419779.1"/>
    </source>
</evidence>
<dbReference type="InterPro" id="IPR013766">
    <property type="entry name" value="Thioredoxin_domain"/>
</dbReference>
<comment type="caution">
    <text evidence="8">The sequence shown here is derived from an EMBL/GenBank/DDBJ whole genome shotgun (WGS) entry which is preliminary data.</text>
</comment>
<dbReference type="Proteomes" id="UP001528920">
    <property type="component" value="Unassembled WGS sequence"/>
</dbReference>
<feature type="coiled-coil region" evidence="5">
    <location>
        <begin position="138"/>
        <end position="165"/>
    </location>
</feature>
<gene>
    <name evidence="8" type="ORF">L3049_17440</name>
</gene>
<keyword evidence="4" id="KW-0676">Redox-active center</keyword>
<evidence type="ECO:0000256" key="6">
    <source>
        <dbReference type="SAM" id="SignalP"/>
    </source>
</evidence>
<keyword evidence="6" id="KW-0732">Signal</keyword>
<keyword evidence="5" id="KW-0175">Coiled coil</keyword>
<dbReference type="InterPro" id="IPR012336">
    <property type="entry name" value="Thioredoxin-like_fold"/>
</dbReference>
<keyword evidence="3" id="KW-1015">Disulfide bond</keyword>
<organism evidence="8 9">
    <name type="scientific">Paralabilibaculum antarcticum</name>
    <dbReference type="NCBI Taxonomy" id="2912572"/>
    <lineage>
        <taxon>Bacteria</taxon>
        <taxon>Pseudomonadati</taxon>
        <taxon>Bacteroidota</taxon>
        <taxon>Bacteroidia</taxon>
        <taxon>Marinilabiliales</taxon>
        <taxon>Marinifilaceae</taxon>
        <taxon>Paralabilibaculum</taxon>
    </lineage>
</organism>
<dbReference type="Pfam" id="PF13905">
    <property type="entry name" value="Thioredoxin_8"/>
    <property type="match status" value="1"/>
</dbReference>
<dbReference type="InterPro" id="IPR036249">
    <property type="entry name" value="Thioredoxin-like_sf"/>
</dbReference>
<keyword evidence="9" id="KW-1185">Reference proteome</keyword>
<feature type="chain" id="PRO_5047452293" evidence="6">
    <location>
        <begin position="20"/>
        <end position="455"/>
    </location>
</feature>
<name>A0ABT5VWI2_9BACT</name>
<feature type="signal peptide" evidence="6">
    <location>
        <begin position="1"/>
        <end position="19"/>
    </location>
</feature>
<proteinExistence type="predicted"/>
<evidence type="ECO:0000256" key="2">
    <source>
        <dbReference type="ARBA" id="ARBA00022748"/>
    </source>
</evidence>
<evidence type="ECO:0000256" key="5">
    <source>
        <dbReference type="SAM" id="Coils"/>
    </source>
</evidence>
<evidence type="ECO:0000259" key="7">
    <source>
        <dbReference type="PROSITE" id="PS51352"/>
    </source>
</evidence>
<keyword evidence="2" id="KW-0201">Cytochrome c-type biogenesis</keyword>
<sequence>MNRNFLVIVLLFLSQFALGQMQLQLTAQMPDCKNESFLLLKGDEGGVFVIDQRSVSENGVLSFAWKGDYGFYRLQGDIGKIDFFLQAKDFQFSLDGKPGEGELRFPDQDENNQFHYYLSEFHVLNESIKAIRADVSKLNEKDSLYKELSNQFKRLQKDKKVMLRDLWNGQIDSWAARMALAQQVLIPDIKLKGKQYDEYYRKHFFDYFAFTDTVLQATPIYYEKIGQYLKASKLEALLKAENYKQIKEAIGTLFWMTELEPNSQKYLANYLMNRYPEEQYPKLYHMTVDAYKVLNACEYVLSNKTIQNRILKSKEIGTDWSVPDLDLFNSMDGKIQSISDVNSELTLLVIWSGSCEHSRVLLDRIRNLYPEYNELGLEVVAISLDNNLNYWQQIVAQNQYPWINACDTEGLSGTTATQFSIYVTPTMLLFNPSLKTIAVPQTYFQLEQELMEYFK</sequence>
<dbReference type="PANTHER" id="PTHR42852:SF6">
    <property type="entry name" value="THIOL:DISULFIDE INTERCHANGE PROTEIN DSBE"/>
    <property type="match status" value="1"/>
</dbReference>
<dbReference type="PANTHER" id="PTHR42852">
    <property type="entry name" value="THIOL:DISULFIDE INTERCHANGE PROTEIN DSBE"/>
    <property type="match status" value="1"/>
</dbReference>
<dbReference type="CDD" id="cd02966">
    <property type="entry name" value="TlpA_like_family"/>
    <property type="match status" value="1"/>
</dbReference>
<protein>
    <submittedName>
        <fullName evidence="8">Redoxin domain-containing protein</fullName>
    </submittedName>
</protein>
<accession>A0ABT5VWI2</accession>
<reference evidence="8 9" key="1">
    <citation type="submission" date="2022-01" db="EMBL/GenBank/DDBJ databases">
        <title>Labilibaculum sp. nov, a marine bacterium isolated from Antarctica.</title>
        <authorList>
            <person name="Dai W."/>
        </authorList>
    </citation>
    <scope>NUCLEOTIDE SEQUENCE [LARGE SCALE GENOMIC DNA]</scope>
    <source>
        <strain evidence="8 9">DW002</strain>
    </source>
</reference>